<dbReference type="PANTHER" id="PTHR14218:SF15">
    <property type="entry name" value="TRIPEPTIDYL-PEPTIDASE 1"/>
    <property type="match status" value="1"/>
</dbReference>
<evidence type="ECO:0000259" key="9">
    <source>
        <dbReference type="PROSITE" id="PS51695"/>
    </source>
</evidence>
<keyword evidence="6 8" id="KW-0106">Calcium</keyword>
<comment type="caution">
    <text evidence="8">Lacks conserved residue(s) required for the propagation of feature annotation.</text>
</comment>
<sequence>MLNLVAIVRLSLFSSSGLALLLLFSLIYSSPLHNSHLELVVHRQLDTIPDGYIQAGEANSSQIINLIIGLHPPNITGLTKRLYQVSMPNSTKYGQYLTKEEVEEHVRPNPNTTKVLEQWLTSNGLAPEPETSSSTGSHVNVKLTVEQAGKLLNTTFHLYNHTSSNQSIIRTDQYSVPELIKDAIRMVHPTTFFSPKPIANSPQHPATSSLAAINSNTVNLNRRDNQCGDFRQISANCIPATVMELYGIPSDLGAPATEDRTAIIALNGNAVQAVDLAKYMKQFRPDIPLSEIQLDVLSVDQGDNSIQSSLDNAQINANAQLVIGVMPSTKTTIIASGQTDPQFGSNFLDVINFILGLENMPKVTTVANGVEESMISVELAQTTCEAIQQYVTRGGTFIAVAGDAAVSSAQPPSCTTFQPFFPGTCPWALAVGATNWSSSTEIAAAVASGGFSNIFPVQDHQANAVTGYLDQIGGLYAGLYNKAGRGFPDIAIVGLNLLVQNQGGFELGSGAPFGLSIVAAMVSGLNQQRANEGKPSLGFLNPLLYENKDKMNDITQGSGFNPECNFPVKSGWDPITGLGSFHFDKMASILV</sequence>
<keyword evidence="3 8" id="KW-0479">Metal-binding</keyword>
<dbReference type="CDD" id="cd04056">
    <property type="entry name" value="Peptidases_S53"/>
    <property type="match status" value="1"/>
</dbReference>
<evidence type="ECO:0000256" key="7">
    <source>
        <dbReference type="ARBA" id="ARBA00023145"/>
    </source>
</evidence>
<dbReference type="GO" id="GO:0006508">
    <property type="term" value="P:proteolysis"/>
    <property type="evidence" value="ECO:0007669"/>
    <property type="project" value="UniProtKB-KW"/>
</dbReference>
<evidence type="ECO:0000256" key="6">
    <source>
        <dbReference type="ARBA" id="ARBA00022837"/>
    </source>
</evidence>
<evidence type="ECO:0000313" key="10">
    <source>
        <dbReference type="EMBL" id="GJJ11886.1"/>
    </source>
</evidence>
<evidence type="ECO:0000256" key="4">
    <source>
        <dbReference type="ARBA" id="ARBA00022801"/>
    </source>
</evidence>
<dbReference type="InterPro" id="IPR030400">
    <property type="entry name" value="Sedolisin_dom"/>
</dbReference>
<dbReference type="PANTHER" id="PTHR14218">
    <property type="entry name" value="PROTEASE S8 TRIPEPTIDYL PEPTIDASE I CLN2"/>
    <property type="match status" value="1"/>
</dbReference>
<name>A0AAV5AHC3_9AGAM</name>
<organism evidence="10 11">
    <name type="scientific">Clathrus columnatus</name>
    <dbReference type="NCBI Taxonomy" id="1419009"/>
    <lineage>
        <taxon>Eukaryota</taxon>
        <taxon>Fungi</taxon>
        <taxon>Dikarya</taxon>
        <taxon>Basidiomycota</taxon>
        <taxon>Agaricomycotina</taxon>
        <taxon>Agaricomycetes</taxon>
        <taxon>Phallomycetidae</taxon>
        <taxon>Phallales</taxon>
        <taxon>Clathraceae</taxon>
        <taxon>Clathrus</taxon>
    </lineage>
</organism>
<dbReference type="InterPro" id="IPR050819">
    <property type="entry name" value="Tripeptidyl-peptidase_I"/>
</dbReference>
<dbReference type="InterPro" id="IPR036852">
    <property type="entry name" value="Peptidase_S8/S53_dom_sf"/>
</dbReference>
<dbReference type="Proteomes" id="UP001050691">
    <property type="component" value="Unassembled WGS sequence"/>
</dbReference>
<evidence type="ECO:0000313" key="11">
    <source>
        <dbReference type="Proteomes" id="UP001050691"/>
    </source>
</evidence>
<feature type="binding site" evidence="8">
    <location>
        <position position="573"/>
    </location>
    <ligand>
        <name>Ca(2+)</name>
        <dbReference type="ChEBI" id="CHEBI:29108"/>
    </ligand>
</feature>
<feature type="domain" description="Peptidase S53" evidence="9">
    <location>
        <begin position="236"/>
        <end position="591"/>
    </location>
</feature>
<comment type="subcellular location">
    <subcellularLocation>
        <location evidence="1">Secreted</location>
        <location evidence="1">Extracellular space</location>
    </subcellularLocation>
</comment>
<comment type="caution">
    <text evidence="10">The sequence shown here is derived from an EMBL/GenBank/DDBJ whole genome shotgun (WGS) entry which is preliminary data.</text>
</comment>
<feature type="binding site" evidence="8">
    <location>
        <position position="553"/>
    </location>
    <ligand>
        <name>Ca(2+)</name>
        <dbReference type="ChEBI" id="CHEBI:29108"/>
    </ligand>
</feature>
<evidence type="ECO:0000256" key="1">
    <source>
        <dbReference type="ARBA" id="ARBA00004239"/>
    </source>
</evidence>
<keyword evidence="4" id="KW-0378">Hydrolase</keyword>
<evidence type="ECO:0000256" key="3">
    <source>
        <dbReference type="ARBA" id="ARBA00022723"/>
    </source>
</evidence>
<evidence type="ECO:0000256" key="2">
    <source>
        <dbReference type="ARBA" id="ARBA00022670"/>
    </source>
</evidence>
<dbReference type="GO" id="GO:0004252">
    <property type="term" value="F:serine-type endopeptidase activity"/>
    <property type="evidence" value="ECO:0007669"/>
    <property type="project" value="InterPro"/>
</dbReference>
<dbReference type="CDD" id="cd11377">
    <property type="entry name" value="Pro-peptidase_S53"/>
    <property type="match status" value="1"/>
</dbReference>
<dbReference type="PROSITE" id="PS51695">
    <property type="entry name" value="SEDOLISIN"/>
    <property type="match status" value="1"/>
</dbReference>
<dbReference type="GO" id="GO:0008240">
    <property type="term" value="F:tripeptidyl-peptidase activity"/>
    <property type="evidence" value="ECO:0007669"/>
    <property type="project" value="TreeGrafter"/>
</dbReference>
<accession>A0AAV5AHC3</accession>
<evidence type="ECO:0000256" key="5">
    <source>
        <dbReference type="ARBA" id="ARBA00022825"/>
    </source>
</evidence>
<dbReference type="SMART" id="SM00944">
    <property type="entry name" value="Pro-kuma_activ"/>
    <property type="match status" value="1"/>
</dbReference>
<dbReference type="GO" id="GO:0005576">
    <property type="term" value="C:extracellular region"/>
    <property type="evidence" value="ECO:0007669"/>
    <property type="project" value="UniProtKB-SubCell"/>
</dbReference>
<protein>
    <recommendedName>
        <fullName evidence="9">Peptidase S53 domain-containing protein</fullName>
    </recommendedName>
</protein>
<reference evidence="10" key="1">
    <citation type="submission" date="2021-10" db="EMBL/GenBank/DDBJ databases">
        <title>De novo Genome Assembly of Clathrus columnatus (Basidiomycota, Fungi) Using Illumina and Nanopore Sequence Data.</title>
        <authorList>
            <person name="Ogiso-Tanaka E."/>
            <person name="Itagaki H."/>
            <person name="Hosoya T."/>
            <person name="Hosaka K."/>
        </authorList>
    </citation>
    <scope>NUCLEOTIDE SEQUENCE</scope>
    <source>
        <strain evidence="10">MO-923</strain>
    </source>
</reference>
<dbReference type="GO" id="GO:0046872">
    <property type="term" value="F:metal ion binding"/>
    <property type="evidence" value="ECO:0007669"/>
    <property type="project" value="UniProtKB-UniRule"/>
</dbReference>
<proteinExistence type="predicted"/>
<keyword evidence="2" id="KW-0645">Protease</keyword>
<gene>
    <name evidence="10" type="ORF">Clacol_006124</name>
</gene>
<keyword evidence="7" id="KW-0865">Zymogen</keyword>
<dbReference type="SUPFAM" id="SSF54897">
    <property type="entry name" value="Protease propeptides/inhibitors"/>
    <property type="match status" value="1"/>
</dbReference>
<dbReference type="EMBL" id="BPWL01000007">
    <property type="protein sequence ID" value="GJJ11886.1"/>
    <property type="molecule type" value="Genomic_DNA"/>
</dbReference>
<comment type="cofactor">
    <cofactor evidence="8">
        <name>Ca(2+)</name>
        <dbReference type="ChEBI" id="CHEBI:29108"/>
    </cofactor>
    <text evidence="8">Binds 1 Ca(2+) ion per subunit.</text>
</comment>
<dbReference type="InterPro" id="IPR015366">
    <property type="entry name" value="S53_propep"/>
</dbReference>
<feature type="binding site" evidence="8">
    <location>
        <position position="554"/>
    </location>
    <ligand>
        <name>Ca(2+)</name>
        <dbReference type="ChEBI" id="CHEBI:29108"/>
    </ligand>
</feature>
<dbReference type="AlphaFoldDB" id="A0AAV5AHC3"/>
<keyword evidence="11" id="KW-1185">Reference proteome</keyword>
<evidence type="ECO:0000256" key="8">
    <source>
        <dbReference type="PROSITE-ProRule" id="PRU01032"/>
    </source>
</evidence>
<dbReference type="Gene3D" id="3.40.50.200">
    <property type="entry name" value="Peptidase S8/S53 domain"/>
    <property type="match status" value="1"/>
</dbReference>
<dbReference type="Pfam" id="PF09286">
    <property type="entry name" value="Pro-kuma_activ"/>
    <property type="match status" value="1"/>
</dbReference>
<dbReference type="SUPFAM" id="SSF52743">
    <property type="entry name" value="Subtilisin-like"/>
    <property type="match status" value="1"/>
</dbReference>
<feature type="binding site" evidence="8">
    <location>
        <position position="571"/>
    </location>
    <ligand>
        <name>Ca(2+)</name>
        <dbReference type="ChEBI" id="CHEBI:29108"/>
    </ligand>
</feature>
<keyword evidence="5" id="KW-0720">Serine protease</keyword>